<reference evidence="1" key="1">
    <citation type="journal article" date="2021" name="J. Hered.">
        <title>Genome Assembly of Salicaceae Populus deltoides (Eastern Cottonwood) I-69 Based on Nanopore Sequencing and Hi-C Technologies.</title>
        <authorList>
            <person name="Bai S."/>
            <person name="Wu H."/>
            <person name="Zhang J."/>
            <person name="Pan Z."/>
            <person name="Zhao W."/>
            <person name="Li Z."/>
            <person name="Tong C."/>
        </authorList>
    </citation>
    <scope>NUCLEOTIDE SEQUENCE</scope>
    <source>
        <tissue evidence="1">Leaf</tissue>
    </source>
</reference>
<dbReference type="AlphaFoldDB" id="A0A8T2WYV1"/>
<gene>
    <name evidence="1" type="ORF">H0E87_027502</name>
</gene>
<proteinExistence type="predicted"/>
<evidence type="ECO:0000313" key="2">
    <source>
        <dbReference type="Proteomes" id="UP000807159"/>
    </source>
</evidence>
<protein>
    <submittedName>
        <fullName evidence="1">Uncharacterized protein</fullName>
    </submittedName>
</protein>
<comment type="caution">
    <text evidence="1">The sequence shown here is derived from an EMBL/GenBank/DDBJ whole genome shotgun (WGS) entry which is preliminary data.</text>
</comment>
<dbReference type="Proteomes" id="UP000807159">
    <property type="component" value="Chromosome 16"/>
</dbReference>
<name>A0A8T2WYV1_POPDE</name>
<dbReference type="EMBL" id="JACEGQ020000016">
    <property type="protein sequence ID" value="KAH8486058.1"/>
    <property type="molecule type" value="Genomic_DNA"/>
</dbReference>
<accession>A0A8T2WYV1</accession>
<organism evidence="1 2">
    <name type="scientific">Populus deltoides</name>
    <name type="common">Eastern poplar</name>
    <name type="synonym">Eastern cottonwood</name>
    <dbReference type="NCBI Taxonomy" id="3696"/>
    <lineage>
        <taxon>Eukaryota</taxon>
        <taxon>Viridiplantae</taxon>
        <taxon>Streptophyta</taxon>
        <taxon>Embryophyta</taxon>
        <taxon>Tracheophyta</taxon>
        <taxon>Spermatophyta</taxon>
        <taxon>Magnoliopsida</taxon>
        <taxon>eudicotyledons</taxon>
        <taxon>Gunneridae</taxon>
        <taxon>Pentapetalae</taxon>
        <taxon>rosids</taxon>
        <taxon>fabids</taxon>
        <taxon>Malpighiales</taxon>
        <taxon>Salicaceae</taxon>
        <taxon>Saliceae</taxon>
        <taxon>Populus</taxon>
    </lineage>
</organism>
<keyword evidence="2" id="KW-1185">Reference proteome</keyword>
<sequence>MALGSAGAGVGAATEGRSATLLLRRSEKRAGSPLGSSLAPATEREKKLLWSTGQRKMRAELGGATAVVGRSYCCYGARWRPALMVFLRCCCSWVSLLELGRPREPEDEGMCWEQGREQPREGKVPAAVMAGEEGAAERERGRGEVALCGEAVRGERQRWKVQWWWLRRRRRWESLLGLLLVPAAEGKKKIKNRGFPGGRGPG</sequence>
<evidence type="ECO:0000313" key="1">
    <source>
        <dbReference type="EMBL" id="KAH8486058.1"/>
    </source>
</evidence>